<evidence type="ECO:0000256" key="2">
    <source>
        <dbReference type="SAM" id="SignalP"/>
    </source>
</evidence>
<organism evidence="3">
    <name type="scientific">Rhipicephalus appendiculatus</name>
    <name type="common">Brown ear tick</name>
    <dbReference type="NCBI Taxonomy" id="34631"/>
    <lineage>
        <taxon>Eukaryota</taxon>
        <taxon>Metazoa</taxon>
        <taxon>Ecdysozoa</taxon>
        <taxon>Arthropoda</taxon>
        <taxon>Chelicerata</taxon>
        <taxon>Arachnida</taxon>
        <taxon>Acari</taxon>
        <taxon>Parasitiformes</taxon>
        <taxon>Ixodida</taxon>
        <taxon>Ixodoidea</taxon>
        <taxon>Ixodidae</taxon>
        <taxon>Rhipicephalinae</taxon>
        <taxon>Rhipicephalus</taxon>
        <taxon>Rhipicephalus</taxon>
    </lineage>
</organism>
<dbReference type="AlphaFoldDB" id="A0A131Z6D2"/>
<name>A0A131Z6D2_RHIAP</name>
<accession>A0A131Z6D2</accession>
<dbReference type="EMBL" id="GEDV01002212">
    <property type="protein sequence ID" value="JAP86345.1"/>
    <property type="molecule type" value="Transcribed_RNA"/>
</dbReference>
<evidence type="ECO:0000256" key="1">
    <source>
        <dbReference type="SAM" id="MobiDB-lite"/>
    </source>
</evidence>
<sequence>MNPANLFVFSLCLALLIVGTSSQKTNKWSLPPVGESVKVQVQVYFDSSVSTNDDSKEEQENKNDPTDTNFTTLFELVQKHFHNELVMTTFEVKSVEMNDKIGVTYGSRSLNASATLDNLKQYAAQTSPTNDTIAYFFTQKPLLQQTSQGDQVDVQYDDLSTFHTFCSRQTSAAVVTYYPEGDYRYYSTAEATARVFGLRKYRNFNWNDFKILLMVFSKCPKSDCSRKCLLGNDQTTP</sequence>
<protein>
    <submittedName>
        <fullName evidence="3">28 kDa Metastriate family member</fullName>
    </submittedName>
</protein>
<dbReference type="Gene3D" id="3.40.390.10">
    <property type="entry name" value="Collagenase (Catalytic Domain)"/>
    <property type="match status" value="1"/>
</dbReference>
<dbReference type="GO" id="GO:0008237">
    <property type="term" value="F:metallopeptidase activity"/>
    <property type="evidence" value="ECO:0007669"/>
    <property type="project" value="InterPro"/>
</dbReference>
<proteinExistence type="predicted"/>
<feature type="chain" id="PRO_5007286786" evidence="2">
    <location>
        <begin position="23"/>
        <end position="237"/>
    </location>
</feature>
<dbReference type="InterPro" id="IPR024079">
    <property type="entry name" value="MetalloPept_cat_dom_sf"/>
</dbReference>
<keyword evidence="2" id="KW-0732">Signal</keyword>
<feature type="region of interest" description="Disordered" evidence="1">
    <location>
        <begin position="49"/>
        <end position="68"/>
    </location>
</feature>
<feature type="signal peptide" evidence="2">
    <location>
        <begin position="1"/>
        <end position="22"/>
    </location>
</feature>
<evidence type="ECO:0000313" key="3">
    <source>
        <dbReference type="EMBL" id="JAP86345.1"/>
    </source>
</evidence>
<reference evidence="3" key="1">
    <citation type="journal article" date="2016" name="Ticks Tick Borne Dis.">
        <title>De novo assembly and annotation of the salivary gland transcriptome of Rhipicephalus appendiculatus male and female ticks during blood feeding.</title>
        <authorList>
            <person name="de Castro M.H."/>
            <person name="de Klerk D."/>
            <person name="Pienaar R."/>
            <person name="Latif A.A."/>
            <person name="Rees D.J."/>
            <person name="Mans B.J."/>
        </authorList>
    </citation>
    <scope>NUCLEOTIDE SEQUENCE</scope>
    <source>
        <tissue evidence="3">Salivary glands</tissue>
    </source>
</reference>